<organism evidence="1">
    <name type="scientific">Castor canadensis</name>
    <name type="common">American beaver</name>
    <dbReference type="NCBI Taxonomy" id="51338"/>
    <lineage>
        <taxon>Eukaryota</taxon>
        <taxon>Metazoa</taxon>
        <taxon>Chordata</taxon>
        <taxon>Craniata</taxon>
        <taxon>Vertebrata</taxon>
        <taxon>Euteleostomi</taxon>
        <taxon>Mammalia</taxon>
        <taxon>Eutheria</taxon>
        <taxon>Euarchontoglires</taxon>
        <taxon>Glires</taxon>
        <taxon>Rodentia</taxon>
        <taxon>Castorimorpha</taxon>
        <taxon>Castoridae</taxon>
        <taxon>Castor</taxon>
    </lineage>
</organism>
<protein>
    <submittedName>
        <fullName evidence="1">Uncharacterized protein</fullName>
    </submittedName>
</protein>
<dbReference type="Ensembl" id="ENSCCNT00000007594.1">
    <property type="protein sequence ID" value="ENSCCNP00000005774.1"/>
    <property type="gene ID" value="ENSCCNG00000006125.1"/>
</dbReference>
<dbReference type="AlphaFoldDB" id="A0A8C0W4S1"/>
<proteinExistence type="predicted"/>
<name>A0A8C0W4S1_CASCN</name>
<evidence type="ECO:0000313" key="1">
    <source>
        <dbReference type="Ensembl" id="ENSCCNP00000005774.1"/>
    </source>
</evidence>
<reference evidence="1" key="1">
    <citation type="submission" date="2023-09" db="UniProtKB">
        <authorList>
            <consortium name="Ensembl"/>
        </authorList>
    </citation>
    <scope>IDENTIFICATION</scope>
</reference>
<accession>A0A8C0W4S1</accession>
<sequence length="71" mass="8378">VPFSSALHHADLITNTLVLASRKPSFWVRQIPTLAVHPIQMYLWRKIGRQCAERLSDRRRPSWKKQRSEVI</sequence>